<sequence length="663" mass="75342">MSLNQPVQLDDSTSEQILSSVPWRHGITPSGKPAPYPCFVLSAMPEIITIQQQPLRTFIVTQSDWTANLVSSCVAWSTFEYTTLQALSDCQLLFENYSSINTERKTLHLLQLDARAWFSTANILRPTMKLRQQLESALSLWPKDKNRAWVAIQRVWSDFGYFWPRKIQLGHRLHVPWPFEVPHDLPDKLYPLRLAKDEATTRIEYTINSGYQDINDEHTASQPQRWTIIKRNDLEPIHNFLPAFLRDRIVDIVQFKANRILVNRPFQLHNCYTGGYLSWRLVQQRITDPPVVRFASIPNEMVSNGKHNTLWKFVWSADHSRMASPTLDMNNIKKITDKHSIKSGSQVYLQPALMNTTSNAQYLPMNRLILSRILTDMQPSVIGGVEFLDALAPMDIPIAEGEEDPRRWTLELPGLDLASTDEDLNIDIKLLKMKPIQNNELLALRQVLYLCSEPNGADVPIVGANGLTVRRNSQKARKSGPWKTGSPNSDLCSVMVKEWDMVKNQLELTWMILPVQEEKVTIVPKASTVPRVLSKRGARHSKSTPNLRIPTGGQSASVPDLSTSNTTSKAQSYEDLLQTAVEQTMGGVEHSNHFSDSDTDDDGLDDDDRSGYAPNKLSVRDRKESPYKEFLVKDRKRKTWANMIRNSSLKKLSTLITPAATHK</sequence>
<dbReference type="EMBL" id="JAEPRA010000011">
    <property type="protein sequence ID" value="KAG2178557.1"/>
    <property type="molecule type" value="Genomic_DNA"/>
</dbReference>
<feature type="compositionally biased region" description="Polar residues" evidence="1">
    <location>
        <begin position="552"/>
        <end position="570"/>
    </location>
</feature>
<gene>
    <name evidence="2" type="ORF">INT44_001710</name>
</gene>
<evidence type="ECO:0000313" key="3">
    <source>
        <dbReference type="Proteomes" id="UP000612746"/>
    </source>
</evidence>
<feature type="compositionally biased region" description="Basic residues" evidence="1">
    <location>
        <begin position="533"/>
        <end position="542"/>
    </location>
</feature>
<comment type="caution">
    <text evidence="2">The sequence shown here is derived from an EMBL/GenBank/DDBJ whole genome shotgun (WGS) entry which is preliminary data.</text>
</comment>
<evidence type="ECO:0000256" key="1">
    <source>
        <dbReference type="SAM" id="MobiDB-lite"/>
    </source>
</evidence>
<name>A0A8H7PQQ4_9FUNG</name>
<protein>
    <submittedName>
        <fullName evidence="2">Uncharacterized protein</fullName>
    </submittedName>
</protein>
<dbReference type="Proteomes" id="UP000612746">
    <property type="component" value="Unassembled WGS sequence"/>
</dbReference>
<keyword evidence="3" id="KW-1185">Reference proteome</keyword>
<feature type="region of interest" description="Disordered" evidence="1">
    <location>
        <begin position="533"/>
        <end position="570"/>
    </location>
</feature>
<feature type="compositionally biased region" description="Acidic residues" evidence="1">
    <location>
        <begin position="597"/>
        <end position="608"/>
    </location>
</feature>
<feature type="region of interest" description="Disordered" evidence="1">
    <location>
        <begin position="587"/>
        <end position="626"/>
    </location>
</feature>
<dbReference type="AlphaFoldDB" id="A0A8H7PQQ4"/>
<dbReference type="OrthoDB" id="2338404at2759"/>
<evidence type="ECO:0000313" key="2">
    <source>
        <dbReference type="EMBL" id="KAG2178557.1"/>
    </source>
</evidence>
<accession>A0A8H7PQQ4</accession>
<organism evidence="2 3">
    <name type="scientific">Umbelopsis vinacea</name>
    <dbReference type="NCBI Taxonomy" id="44442"/>
    <lineage>
        <taxon>Eukaryota</taxon>
        <taxon>Fungi</taxon>
        <taxon>Fungi incertae sedis</taxon>
        <taxon>Mucoromycota</taxon>
        <taxon>Mucoromycotina</taxon>
        <taxon>Umbelopsidomycetes</taxon>
        <taxon>Umbelopsidales</taxon>
        <taxon>Umbelopsidaceae</taxon>
        <taxon>Umbelopsis</taxon>
    </lineage>
</organism>
<proteinExistence type="predicted"/>
<reference evidence="2" key="1">
    <citation type="submission" date="2020-12" db="EMBL/GenBank/DDBJ databases">
        <title>Metabolic potential, ecology and presence of endohyphal bacteria is reflected in genomic diversity of Mucoromycotina.</title>
        <authorList>
            <person name="Muszewska A."/>
            <person name="Okrasinska A."/>
            <person name="Steczkiewicz K."/>
            <person name="Drgas O."/>
            <person name="Orlowska M."/>
            <person name="Perlinska-Lenart U."/>
            <person name="Aleksandrzak-Piekarczyk T."/>
            <person name="Szatraj K."/>
            <person name="Zielenkiewicz U."/>
            <person name="Pilsyk S."/>
            <person name="Malc E."/>
            <person name="Mieczkowski P."/>
            <person name="Kruszewska J.S."/>
            <person name="Biernat P."/>
            <person name="Pawlowska J."/>
        </authorList>
    </citation>
    <scope>NUCLEOTIDE SEQUENCE</scope>
    <source>
        <strain evidence="2">WA0000051536</strain>
    </source>
</reference>